<dbReference type="OrthoDB" id="9760225at2"/>
<dbReference type="InterPro" id="IPR020889">
    <property type="entry name" value="LipoPS_assembly_LptD"/>
</dbReference>
<keyword evidence="4" id="KW-1185">Reference proteome</keyword>
<feature type="signal peptide" evidence="1">
    <location>
        <begin position="1"/>
        <end position="19"/>
    </location>
</feature>
<reference evidence="3" key="1">
    <citation type="journal article" date="2014" name="Int. J. Syst. Evol. Microbiol.">
        <title>Complete genome sequence of Corynebacterium casei LMG S-19264T (=DSM 44701T), isolated from a smear-ripened cheese.</title>
        <authorList>
            <consortium name="US DOE Joint Genome Institute (JGI-PGF)"/>
            <person name="Walter F."/>
            <person name="Albersmeier A."/>
            <person name="Kalinowski J."/>
            <person name="Ruckert C."/>
        </authorList>
    </citation>
    <scope>NUCLEOTIDE SEQUENCE</scope>
    <source>
        <strain evidence="3">CGMCC 1.16012</strain>
    </source>
</reference>
<dbReference type="GO" id="GO:1990351">
    <property type="term" value="C:transporter complex"/>
    <property type="evidence" value="ECO:0007669"/>
    <property type="project" value="TreeGrafter"/>
</dbReference>
<keyword evidence="1" id="KW-0998">Cell outer membrane</keyword>
<reference evidence="3" key="2">
    <citation type="submission" date="2020-09" db="EMBL/GenBank/DDBJ databases">
        <authorList>
            <person name="Sun Q."/>
            <person name="Zhou Y."/>
        </authorList>
    </citation>
    <scope>NUCLEOTIDE SEQUENCE</scope>
    <source>
        <strain evidence="3">CGMCC 1.16012</strain>
    </source>
</reference>
<dbReference type="AlphaFoldDB" id="A0A917EHZ8"/>
<evidence type="ECO:0000259" key="2">
    <source>
        <dbReference type="Pfam" id="PF04453"/>
    </source>
</evidence>
<keyword evidence="1" id="KW-0472">Membrane</keyword>
<dbReference type="PANTHER" id="PTHR30189">
    <property type="entry name" value="LPS-ASSEMBLY PROTEIN"/>
    <property type="match status" value="1"/>
</dbReference>
<comment type="caution">
    <text evidence="3">The sequence shown here is derived from an EMBL/GenBank/DDBJ whole genome shotgun (WGS) entry which is preliminary data.</text>
</comment>
<dbReference type="InterPro" id="IPR007543">
    <property type="entry name" value="LptD_C"/>
</dbReference>
<accession>A0A917EHZ8</accession>
<protein>
    <recommendedName>
        <fullName evidence="1">LPS-assembly protein LptD</fullName>
    </recommendedName>
</protein>
<proteinExistence type="inferred from homology"/>
<dbReference type="Proteomes" id="UP000606730">
    <property type="component" value="Unassembled WGS sequence"/>
</dbReference>
<feature type="chain" id="PRO_5038189338" description="LPS-assembly protein LptD" evidence="1">
    <location>
        <begin position="20"/>
        <end position="704"/>
    </location>
</feature>
<name>A0A917EHZ8_9RHOB</name>
<comment type="subcellular location">
    <subcellularLocation>
        <location evidence="1">Cell outer membrane</location>
    </subcellularLocation>
</comment>
<dbReference type="PANTHER" id="PTHR30189:SF1">
    <property type="entry name" value="LPS-ASSEMBLY PROTEIN LPTD"/>
    <property type="match status" value="1"/>
</dbReference>
<dbReference type="Pfam" id="PF04453">
    <property type="entry name" value="LptD"/>
    <property type="match status" value="1"/>
</dbReference>
<comment type="subunit">
    <text evidence="1">Component of the lipopolysaccharide transport and assembly complex.</text>
</comment>
<keyword evidence="1" id="KW-0732">Signal</keyword>
<dbReference type="GO" id="GO:0015920">
    <property type="term" value="P:lipopolysaccharide transport"/>
    <property type="evidence" value="ECO:0007669"/>
    <property type="project" value="InterPro"/>
</dbReference>
<dbReference type="HAMAP" id="MF_01411">
    <property type="entry name" value="LPS_assembly_LptD"/>
    <property type="match status" value="1"/>
</dbReference>
<evidence type="ECO:0000313" key="3">
    <source>
        <dbReference type="EMBL" id="GGE44742.1"/>
    </source>
</evidence>
<dbReference type="GO" id="GO:0009279">
    <property type="term" value="C:cell outer membrane"/>
    <property type="evidence" value="ECO:0007669"/>
    <property type="project" value="UniProtKB-SubCell"/>
</dbReference>
<comment type="function">
    <text evidence="1">Involved in the assembly of lipopolysaccharide (LPS) at the surface of the outer membrane.</text>
</comment>
<dbReference type="InterPro" id="IPR050218">
    <property type="entry name" value="LptD"/>
</dbReference>
<sequence length="704" mass="79183" precursor="true">MRRVIWLALLCLAPFASFAQTAGVTMIADRMSIKSDDVLVAEGNVEVFYDGSHLRATRITYDPDTDRLKIEGPLTLASGENIVLMASSADLDPALTSGILQSARLLLDQQMQIAAAQIHRVDDRYLVLDKTVASSCRICVKDEVPLWQIRASRVVHDEEEQQIYFENARFEIAGVPVLYLPSLRLPDPTLKRSTGFLSPSIRITDALGTGIKFPYFITLGDHADLTVTPYLSTGQTRTLELRYRHAFRNGRMEWNGAISKDDIEDDPRSYIFGNGRFELPRDFVLEFQLQDTSDPSYLLDYDYSDADRLESNVKLTRVTRDEIIRTEAIHYNPLRSDIDKEFVPTKVLDLGYELKIRPSQSAGVFGVEAGLLAFERDSSDDADGRDIQRLHLGADWTNSWTFDNGLLLTADARLKFDAYNVDDDGSFDNQLTRLTPSLAVEMRYPLVKSGYNGASYVLEPVLQLAWADPSGDDVPNDDSLSPVLDEGNLFALDRFAGEDVVERGLRANLGVGWTRYSANGWSFGIDVGRVFYERDLDQFDQGSGLDGYTSDWLVSTKIFSSKNLTISNRSLLDDTLGLSSSQLRVDWQQAKFEFETAYVWLAKNALEGRTEDSSEWDFDGTYRFDRNWSGRAEWRYDFTQDRAQEAGLGLIYKNECVIVDLSVSRRFTSSDTVRPTTDFGIDVTFGGFGNNATGQSYRRSCTGV</sequence>
<dbReference type="GO" id="GO:0043165">
    <property type="term" value="P:Gram-negative-bacterium-type cell outer membrane assembly"/>
    <property type="evidence" value="ECO:0007669"/>
    <property type="project" value="UniProtKB-UniRule"/>
</dbReference>
<feature type="domain" description="LptD C-terminal" evidence="2">
    <location>
        <begin position="268"/>
        <end position="604"/>
    </location>
</feature>
<gene>
    <name evidence="1 3" type="primary">lptD</name>
    <name evidence="3" type="ORF">GCM10011517_10430</name>
</gene>
<dbReference type="RefSeq" id="WP_095596108.1">
    <property type="nucleotide sequence ID" value="NZ_BMKN01000001.1"/>
</dbReference>
<comment type="similarity">
    <text evidence="1">Belongs to the LptD family.</text>
</comment>
<comment type="caution">
    <text evidence="1">Lacks conserved residue(s) required for the propagation of feature annotation.</text>
</comment>
<evidence type="ECO:0000313" key="4">
    <source>
        <dbReference type="Proteomes" id="UP000606730"/>
    </source>
</evidence>
<evidence type="ECO:0000256" key="1">
    <source>
        <dbReference type="HAMAP-Rule" id="MF_01411"/>
    </source>
</evidence>
<organism evidence="3 4">
    <name type="scientific">Actibacterium pelagium</name>
    <dbReference type="NCBI Taxonomy" id="2029103"/>
    <lineage>
        <taxon>Bacteria</taxon>
        <taxon>Pseudomonadati</taxon>
        <taxon>Pseudomonadota</taxon>
        <taxon>Alphaproteobacteria</taxon>
        <taxon>Rhodobacterales</taxon>
        <taxon>Roseobacteraceae</taxon>
        <taxon>Actibacterium</taxon>
    </lineage>
</organism>
<dbReference type="EMBL" id="BMKN01000001">
    <property type="protein sequence ID" value="GGE44742.1"/>
    <property type="molecule type" value="Genomic_DNA"/>
</dbReference>